<name>A0ACD3AQ83_9AGAR</name>
<evidence type="ECO:0000313" key="1">
    <source>
        <dbReference type="EMBL" id="TFK67706.1"/>
    </source>
</evidence>
<accession>A0ACD3AQ83</accession>
<keyword evidence="2" id="KW-1185">Reference proteome</keyword>
<gene>
    <name evidence="1" type="ORF">BDN72DRAFT_842722</name>
</gene>
<sequence length="653" mass="73175">MTTHNGNLQVNAPQAQFITHNMQTVQLGGPSGASVSGCEDTVNPTKILRKRMCVGAAFDSAERGDPPRCHKGTRTAILKSGSSWANDLAAVYVFLWITGWAGVGKSAILQTLAETYRTQRRLAASFFFSQASRDRRTTRGFIATIALQLMGSVPGAREIITNKISSNPTIFDETSFEGQWQTLIVDTLHDVQPPSAPLLIVIDGVDEIESEKEQCDLLRAILPRLFKEFSICKESKIELGNTENDKADLALFLQLSFDEIYRKRKRLSASETTSTTPSWLDQATLDGLVKKASGQFIYARTVVHFVENLSQDPKVVLEMITNRGVHSKSFKELDYLYLLLMDRITRSIPEKHHLVLHYLLVCVQALKNTSLPSTIDVFFPRTLGNNLLDTLLSKLHPVVDKWCQYRHKSFTEFLTQPSAPHPFSITSWHISSVTSQILRSNPQDFDLVIANLRQSSPTPELIFCLMTWQNKSPINSTIAISNGRPATPAVDGSSVNSVEQDSFLVNSVEQDSFSVDSVEQASFSDNSTEQDNSSVISASHELAKCIWDDSQLCCWTLGWVSVEYKWNLTEWEKVTVDRPKKQKFLHYCQVPLFLAIGLPYYAWMTVKQTSPYFYKMRTYDLPLVGVPRSQQPQPTIGLDRHTTLSTIAASSTS</sequence>
<proteinExistence type="predicted"/>
<dbReference type="Proteomes" id="UP000308600">
    <property type="component" value="Unassembled WGS sequence"/>
</dbReference>
<dbReference type="EMBL" id="ML208369">
    <property type="protein sequence ID" value="TFK67706.1"/>
    <property type="molecule type" value="Genomic_DNA"/>
</dbReference>
<evidence type="ECO:0000313" key="2">
    <source>
        <dbReference type="Proteomes" id="UP000308600"/>
    </source>
</evidence>
<reference evidence="1 2" key="1">
    <citation type="journal article" date="2019" name="Nat. Ecol. Evol.">
        <title>Megaphylogeny resolves global patterns of mushroom evolution.</title>
        <authorList>
            <person name="Varga T."/>
            <person name="Krizsan K."/>
            <person name="Foldi C."/>
            <person name="Dima B."/>
            <person name="Sanchez-Garcia M."/>
            <person name="Sanchez-Ramirez S."/>
            <person name="Szollosi G.J."/>
            <person name="Szarkandi J.G."/>
            <person name="Papp V."/>
            <person name="Albert L."/>
            <person name="Andreopoulos W."/>
            <person name="Angelini C."/>
            <person name="Antonin V."/>
            <person name="Barry K.W."/>
            <person name="Bougher N.L."/>
            <person name="Buchanan P."/>
            <person name="Buyck B."/>
            <person name="Bense V."/>
            <person name="Catcheside P."/>
            <person name="Chovatia M."/>
            <person name="Cooper J."/>
            <person name="Damon W."/>
            <person name="Desjardin D."/>
            <person name="Finy P."/>
            <person name="Geml J."/>
            <person name="Haridas S."/>
            <person name="Hughes K."/>
            <person name="Justo A."/>
            <person name="Karasinski D."/>
            <person name="Kautmanova I."/>
            <person name="Kiss B."/>
            <person name="Kocsube S."/>
            <person name="Kotiranta H."/>
            <person name="LaButti K.M."/>
            <person name="Lechner B.E."/>
            <person name="Liimatainen K."/>
            <person name="Lipzen A."/>
            <person name="Lukacs Z."/>
            <person name="Mihaltcheva S."/>
            <person name="Morgado L.N."/>
            <person name="Niskanen T."/>
            <person name="Noordeloos M.E."/>
            <person name="Ohm R.A."/>
            <person name="Ortiz-Santana B."/>
            <person name="Ovrebo C."/>
            <person name="Racz N."/>
            <person name="Riley R."/>
            <person name="Savchenko A."/>
            <person name="Shiryaev A."/>
            <person name="Soop K."/>
            <person name="Spirin V."/>
            <person name="Szebenyi C."/>
            <person name="Tomsovsky M."/>
            <person name="Tulloss R.E."/>
            <person name="Uehling J."/>
            <person name="Grigoriev I.V."/>
            <person name="Vagvolgyi C."/>
            <person name="Papp T."/>
            <person name="Martin F.M."/>
            <person name="Miettinen O."/>
            <person name="Hibbett D.S."/>
            <person name="Nagy L.G."/>
        </authorList>
    </citation>
    <scope>NUCLEOTIDE SEQUENCE [LARGE SCALE GENOMIC DNA]</scope>
    <source>
        <strain evidence="1 2">NL-1719</strain>
    </source>
</reference>
<organism evidence="1 2">
    <name type="scientific">Pluteus cervinus</name>
    <dbReference type="NCBI Taxonomy" id="181527"/>
    <lineage>
        <taxon>Eukaryota</taxon>
        <taxon>Fungi</taxon>
        <taxon>Dikarya</taxon>
        <taxon>Basidiomycota</taxon>
        <taxon>Agaricomycotina</taxon>
        <taxon>Agaricomycetes</taxon>
        <taxon>Agaricomycetidae</taxon>
        <taxon>Agaricales</taxon>
        <taxon>Pluteineae</taxon>
        <taxon>Pluteaceae</taxon>
        <taxon>Pluteus</taxon>
    </lineage>
</organism>
<protein>
    <submittedName>
        <fullName evidence="1">Uncharacterized protein</fullName>
    </submittedName>
</protein>